<dbReference type="InterPro" id="IPR037069">
    <property type="entry name" value="AcylCoA_DH/ox_N_sf"/>
</dbReference>
<gene>
    <name evidence="1" type="ORF">DCG65_03530</name>
</gene>
<dbReference type="InterPro" id="IPR009100">
    <property type="entry name" value="AcylCoA_DH/oxidase_NM_dom_sf"/>
</dbReference>
<dbReference type="SUPFAM" id="SSF56645">
    <property type="entry name" value="Acyl-CoA dehydrogenase NM domain-like"/>
    <property type="match status" value="1"/>
</dbReference>
<dbReference type="EMBL" id="DMBR01000103">
    <property type="protein sequence ID" value="HAE93604.1"/>
    <property type="molecule type" value="Genomic_DNA"/>
</dbReference>
<dbReference type="Gene3D" id="1.10.540.10">
    <property type="entry name" value="Acyl-CoA dehydrogenase/oxidase, N-terminal domain"/>
    <property type="match status" value="1"/>
</dbReference>
<name>A0A3B9KYI9_9PROT</name>
<dbReference type="AlphaFoldDB" id="A0A3B9KYI9"/>
<evidence type="ECO:0000313" key="2">
    <source>
        <dbReference type="Proteomes" id="UP000259173"/>
    </source>
</evidence>
<proteinExistence type="predicted"/>
<protein>
    <submittedName>
        <fullName evidence="1">Acyl-CoA dehydrogenase</fullName>
    </submittedName>
</protein>
<dbReference type="GO" id="GO:0050660">
    <property type="term" value="F:flavin adenine dinucleotide binding"/>
    <property type="evidence" value="ECO:0007669"/>
    <property type="project" value="InterPro"/>
</dbReference>
<dbReference type="GO" id="GO:0016627">
    <property type="term" value="F:oxidoreductase activity, acting on the CH-CH group of donors"/>
    <property type="evidence" value="ECO:0007669"/>
    <property type="project" value="InterPro"/>
</dbReference>
<accession>A0A3B9KYI9</accession>
<sequence length="104" mass="11769">MADTETSMDVQNDLNDLRMSDAAVPLYEHVKTFIRDVVNPMSEEFHRLGEGKTDIWSYAPGQLEALEKAKDEAKKQGLWNFFLPDAETGEGLKNLDYAYIAAEL</sequence>
<comment type="caution">
    <text evidence="1">The sequence shown here is derived from an EMBL/GenBank/DDBJ whole genome shotgun (WGS) entry which is preliminary data.</text>
</comment>
<reference evidence="1 2" key="1">
    <citation type="journal article" date="2018" name="Nat. Biotechnol.">
        <title>A standardized bacterial taxonomy based on genome phylogeny substantially revises the tree of life.</title>
        <authorList>
            <person name="Parks D.H."/>
            <person name="Chuvochina M."/>
            <person name="Waite D.W."/>
            <person name="Rinke C."/>
            <person name="Skarshewski A."/>
            <person name="Chaumeil P.A."/>
            <person name="Hugenholtz P."/>
        </authorList>
    </citation>
    <scope>NUCLEOTIDE SEQUENCE [LARGE SCALE GENOMIC DNA]</scope>
    <source>
        <strain evidence="1">UBA8557</strain>
    </source>
</reference>
<dbReference type="Proteomes" id="UP000259173">
    <property type="component" value="Unassembled WGS sequence"/>
</dbReference>
<organism evidence="1 2">
    <name type="scientific">Hyphomonas atlantica</name>
    <dbReference type="NCBI Taxonomy" id="1280948"/>
    <lineage>
        <taxon>Bacteria</taxon>
        <taxon>Pseudomonadati</taxon>
        <taxon>Pseudomonadota</taxon>
        <taxon>Alphaproteobacteria</taxon>
        <taxon>Hyphomonadales</taxon>
        <taxon>Hyphomonadaceae</taxon>
        <taxon>Hyphomonas</taxon>
    </lineage>
</organism>
<feature type="non-terminal residue" evidence="1">
    <location>
        <position position="104"/>
    </location>
</feature>
<evidence type="ECO:0000313" key="1">
    <source>
        <dbReference type="EMBL" id="HAE93604.1"/>
    </source>
</evidence>